<dbReference type="OrthoDB" id="7211172at2"/>
<dbReference type="AlphaFoldDB" id="A0A318T6X5"/>
<comment type="caution">
    <text evidence="2">The sequence shown here is derived from an EMBL/GenBank/DDBJ whole genome shotgun (WGS) entry which is preliminary data.</text>
</comment>
<dbReference type="Proteomes" id="UP000247454">
    <property type="component" value="Unassembled WGS sequence"/>
</dbReference>
<name>A0A318T6X5_9HYPH</name>
<feature type="domain" description="Winged helix" evidence="1">
    <location>
        <begin position="21"/>
        <end position="95"/>
    </location>
</feature>
<proteinExistence type="predicted"/>
<evidence type="ECO:0000259" key="1">
    <source>
        <dbReference type="Pfam" id="PF22324"/>
    </source>
</evidence>
<keyword evidence="3" id="KW-1185">Reference proteome</keyword>
<accession>A0A318T6X5</accession>
<gene>
    <name evidence="2" type="ORF">C7477_106150</name>
</gene>
<dbReference type="Pfam" id="PF22324">
    <property type="entry name" value="HTH_91"/>
    <property type="match status" value="1"/>
</dbReference>
<sequence>MSRRKSVQSLTVKIRPDGGLVTVVGRDAWALDQLLRAGDAGCTPLHNPALRWSHYIFKLRQAGIVVETIHEEHGGPYAGTHGRYVLRSDLKVLRETSAVTL</sequence>
<organism evidence="2 3">
    <name type="scientific">Phyllobacterium leguminum</name>
    <dbReference type="NCBI Taxonomy" id="314237"/>
    <lineage>
        <taxon>Bacteria</taxon>
        <taxon>Pseudomonadati</taxon>
        <taxon>Pseudomonadota</taxon>
        <taxon>Alphaproteobacteria</taxon>
        <taxon>Hyphomicrobiales</taxon>
        <taxon>Phyllobacteriaceae</taxon>
        <taxon>Phyllobacterium</taxon>
    </lineage>
</organism>
<dbReference type="EMBL" id="QJTF01000006">
    <property type="protein sequence ID" value="PYE88777.1"/>
    <property type="molecule type" value="Genomic_DNA"/>
</dbReference>
<evidence type="ECO:0000313" key="3">
    <source>
        <dbReference type="Proteomes" id="UP000247454"/>
    </source>
</evidence>
<evidence type="ECO:0000313" key="2">
    <source>
        <dbReference type="EMBL" id="PYE88777.1"/>
    </source>
</evidence>
<reference evidence="2 3" key="1">
    <citation type="submission" date="2018-06" db="EMBL/GenBank/DDBJ databases">
        <title>Genomic Encyclopedia of Type Strains, Phase III (KMG-III): the genomes of soil and plant-associated and newly described type strains.</title>
        <authorList>
            <person name="Whitman W."/>
        </authorList>
    </citation>
    <scope>NUCLEOTIDE SEQUENCE [LARGE SCALE GENOMIC DNA]</scope>
    <source>
        <strain evidence="2 3">ORS 1419</strain>
    </source>
</reference>
<protein>
    <recommendedName>
        <fullName evidence="1">Winged helix domain-containing protein</fullName>
    </recommendedName>
</protein>
<dbReference type="InterPro" id="IPR054382">
    <property type="entry name" value="wHTH_alphaproteobact"/>
</dbReference>
<dbReference type="RefSeq" id="WP_110750554.1">
    <property type="nucleotide sequence ID" value="NZ_QJTF01000006.1"/>
</dbReference>